<gene>
    <name evidence="1" type="ordered locus">Oweho_0548</name>
</gene>
<name>G8R0A4_OWEHD</name>
<dbReference type="STRING" id="926562.Oweho_0548"/>
<keyword evidence="2" id="KW-1185">Reference proteome</keyword>
<dbReference type="SUPFAM" id="SSF47240">
    <property type="entry name" value="Ferritin-like"/>
    <property type="match status" value="1"/>
</dbReference>
<dbReference type="InterPro" id="IPR009078">
    <property type="entry name" value="Ferritin-like_SF"/>
</dbReference>
<dbReference type="PIRSF" id="PIRSF020736">
    <property type="entry name" value="MiaE"/>
    <property type="match status" value="1"/>
</dbReference>
<proteinExistence type="predicted"/>
<dbReference type="InterPro" id="IPR012347">
    <property type="entry name" value="Ferritin-like"/>
</dbReference>
<dbReference type="Pfam" id="PF06175">
    <property type="entry name" value="MiaE"/>
    <property type="match status" value="1"/>
</dbReference>
<dbReference type="EMBL" id="CP003156">
    <property type="protein sequence ID" value="AEV31564.1"/>
    <property type="molecule type" value="Genomic_DNA"/>
</dbReference>
<dbReference type="InterPro" id="IPR010386">
    <property type="entry name" value="tRNA-Hydrxlase_MiaE"/>
</dbReference>
<organism evidence="1 2">
    <name type="scientific">Owenweeksia hongkongensis (strain DSM 17368 / CIP 108786 / JCM 12287 / NRRL B-23963 / UST20020801)</name>
    <dbReference type="NCBI Taxonomy" id="926562"/>
    <lineage>
        <taxon>Bacteria</taxon>
        <taxon>Pseudomonadati</taxon>
        <taxon>Bacteroidota</taxon>
        <taxon>Flavobacteriia</taxon>
        <taxon>Flavobacteriales</taxon>
        <taxon>Owenweeksiaceae</taxon>
        <taxon>Owenweeksia</taxon>
    </lineage>
</organism>
<dbReference type="AlphaFoldDB" id="G8R0A4"/>
<dbReference type="Proteomes" id="UP000005631">
    <property type="component" value="Chromosome"/>
</dbReference>
<reference evidence="1 2" key="1">
    <citation type="journal article" date="2012" name="Stand. Genomic Sci.">
        <title>Genome sequence of the orange-pigmented seawater bacterium Owenweeksia hongkongensis type strain (UST20020801(T)).</title>
        <authorList>
            <person name="Riedel T."/>
            <person name="Held B."/>
            <person name="Nolan M."/>
            <person name="Lucas S."/>
            <person name="Lapidus A."/>
            <person name="Tice H."/>
            <person name="Del Rio T.G."/>
            <person name="Cheng J.F."/>
            <person name="Han C."/>
            <person name="Tapia R."/>
            <person name="Goodwin L.A."/>
            <person name="Pitluck S."/>
            <person name="Liolios K."/>
            <person name="Mavromatis K."/>
            <person name="Pagani I."/>
            <person name="Ivanova N."/>
            <person name="Mikhailova N."/>
            <person name="Pati A."/>
            <person name="Chen A."/>
            <person name="Palaniappan K."/>
            <person name="Rohde M."/>
            <person name="Tindall B.J."/>
            <person name="Detter J.C."/>
            <person name="Goker M."/>
            <person name="Woyke T."/>
            <person name="Bristow J."/>
            <person name="Eisen J.A."/>
            <person name="Markowitz V."/>
            <person name="Hugenholtz P."/>
            <person name="Klenk H.P."/>
            <person name="Kyrpides N.C."/>
        </authorList>
    </citation>
    <scope>NUCLEOTIDE SEQUENCE</scope>
    <source>
        <strain evidence="2">DSM 17368 / JCM 12287 / NRRL B-23963</strain>
    </source>
</reference>
<protein>
    <submittedName>
        <fullName evidence="1">Hydroxylase for synthesis of 2-methylthio-cis-ribozeatin in tRNA</fullName>
    </submittedName>
</protein>
<dbReference type="eggNOG" id="COG4445">
    <property type="taxonomic scope" value="Bacteria"/>
</dbReference>
<dbReference type="PANTHER" id="PTHR42637:SF1">
    <property type="entry name" value="TRNA 2-(METHYLSULFANYL)-N(6)-ISOPENTENYLADENOSINE(37) HYDROXYLASE"/>
    <property type="match status" value="1"/>
</dbReference>
<dbReference type="KEGG" id="oho:Oweho_0548"/>
<sequence length="195" mass="23112">MQVSDLKLKVDSSQEWVNCVISNFDEFLKDHADCERKASSMAMSFVAKYPDRTEIIPELIHTGIEELEHFRLVYKIMEERGLTLNHSIPEDLYVKQLLKHCHSDREKRFRDRLIIASIVENRGFERFKLVSENIQDEELAKFYHMIYVSEAKHGHIFVEMALNYFDRDEVFQRWEELAIIEAEILNGLELKPALH</sequence>
<evidence type="ECO:0000313" key="2">
    <source>
        <dbReference type="Proteomes" id="UP000005631"/>
    </source>
</evidence>
<dbReference type="GO" id="GO:0045301">
    <property type="term" value="F:tRNA 2-(methylsulfanyl)-N(6)-isopentenyladenosine(37) hydroxylase activity"/>
    <property type="evidence" value="ECO:0007669"/>
    <property type="project" value="InterPro"/>
</dbReference>
<dbReference type="HOGENOM" id="CLU_056571_1_0_10"/>
<dbReference type="PANTHER" id="PTHR42637">
    <property type="entry name" value="TRNA-(MS[2]IO[6]A)-HYDROXYLASE"/>
    <property type="match status" value="1"/>
</dbReference>
<dbReference type="GO" id="GO:0006400">
    <property type="term" value="P:tRNA modification"/>
    <property type="evidence" value="ECO:0007669"/>
    <property type="project" value="InterPro"/>
</dbReference>
<dbReference type="CDD" id="cd07910">
    <property type="entry name" value="MiaE"/>
    <property type="match status" value="1"/>
</dbReference>
<dbReference type="OrthoDB" id="9802518at2"/>
<evidence type="ECO:0000313" key="1">
    <source>
        <dbReference type="EMBL" id="AEV31564.1"/>
    </source>
</evidence>
<dbReference type="Gene3D" id="1.20.1260.10">
    <property type="match status" value="1"/>
</dbReference>
<dbReference type="RefSeq" id="WP_014200925.1">
    <property type="nucleotide sequence ID" value="NC_016599.1"/>
</dbReference>
<accession>G8R0A4</accession>